<keyword evidence="2" id="KW-0812">Transmembrane</keyword>
<evidence type="ECO:0000256" key="2">
    <source>
        <dbReference type="SAM" id="Phobius"/>
    </source>
</evidence>
<dbReference type="AlphaFoldDB" id="A0A1N5Z266"/>
<gene>
    <name evidence="3" type="ORF">SAMN04489832_3551</name>
</gene>
<evidence type="ECO:0000256" key="1">
    <source>
        <dbReference type="SAM" id="MobiDB-lite"/>
    </source>
</evidence>
<dbReference type="Proteomes" id="UP000185124">
    <property type="component" value="Unassembled WGS sequence"/>
</dbReference>
<evidence type="ECO:0000313" key="4">
    <source>
        <dbReference type="Proteomes" id="UP000185124"/>
    </source>
</evidence>
<organism evidence="3 4">
    <name type="scientific">Micromonospora cremea</name>
    <dbReference type="NCBI Taxonomy" id="709881"/>
    <lineage>
        <taxon>Bacteria</taxon>
        <taxon>Bacillati</taxon>
        <taxon>Actinomycetota</taxon>
        <taxon>Actinomycetes</taxon>
        <taxon>Micromonosporales</taxon>
        <taxon>Micromonosporaceae</taxon>
        <taxon>Micromonospora</taxon>
    </lineage>
</organism>
<dbReference type="NCBIfam" id="NF038353">
    <property type="entry name" value="FxLYD_dom"/>
    <property type="match status" value="1"/>
</dbReference>
<dbReference type="InterPro" id="IPR047676">
    <property type="entry name" value="FxLYD_dom"/>
</dbReference>
<evidence type="ECO:0000313" key="3">
    <source>
        <dbReference type="EMBL" id="SIN15952.1"/>
    </source>
</evidence>
<name>A0A1N5Z266_9ACTN</name>
<reference evidence="4" key="1">
    <citation type="submission" date="2016-12" db="EMBL/GenBank/DDBJ databases">
        <authorList>
            <person name="Varghese N."/>
            <person name="Submissions S."/>
        </authorList>
    </citation>
    <scope>NUCLEOTIDE SEQUENCE [LARGE SCALE GENOMIC DNA]</scope>
    <source>
        <strain evidence="4">DSM 45599</strain>
    </source>
</reference>
<feature type="region of interest" description="Disordered" evidence="1">
    <location>
        <begin position="1"/>
        <end position="25"/>
    </location>
</feature>
<feature type="transmembrane region" description="Helical" evidence="2">
    <location>
        <begin position="35"/>
        <end position="58"/>
    </location>
</feature>
<keyword evidence="2" id="KW-0472">Membrane</keyword>
<proteinExistence type="predicted"/>
<keyword evidence="2" id="KW-1133">Transmembrane helix</keyword>
<dbReference type="EMBL" id="FSQT01000002">
    <property type="protein sequence ID" value="SIN15952.1"/>
    <property type="molecule type" value="Genomic_DNA"/>
</dbReference>
<keyword evidence="4" id="KW-1185">Reference proteome</keyword>
<sequence>MSYQTPTPPPGTPTPPPAYAPAPPPKKGMSTGLKVFLIIAGLSVLLCGGGLVACTALVGKAASDVSEDQAAKAGHVKLTSCEGESAGSELLANVTVDLEVNNSSESQNTYFIDVFVLDAKGTRVGNTTTIVSDVRPGQKAVEQAMVVLSQKVTGKITCKVDKVS</sequence>
<protein>
    <submittedName>
        <fullName evidence="3">Uncharacterized protein</fullName>
    </submittedName>
</protein>
<accession>A0A1N5Z266</accession>